<evidence type="ECO:0000313" key="3">
    <source>
        <dbReference type="Proteomes" id="UP000054097"/>
    </source>
</evidence>
<dbReference type="OrthoDB" id="3232240at2759"/>
<protein>
    <submittedName>
        <fullName evidence="2">Uncharacterized protein</fullName>
    </submittedName>
</protein>
<feature type="transmembrane region" description="Helical" evidence="1">
    <location>
        <begin position="16"/>
        <end position="33"/>
    </location>
</feature>
<keyword evidence="1" id="KW-0812">Transmembrane</keyword>
<proteinExistence type="predicted"/>
<sequence>MASPYTAGGIPDHNDVTLGGIFIVIFSIIGLGLHLRVWRTYGYQFVWSLLCFAFCVARIVALWLRIALESNQTNKALACVGQIVLAAGVAILLAVNIQMSRRFFGQLHPQHSRPVKYILTGACYLIDPMVILVCIAIIQAFCVTDPDILSIDRKLRTAASVVFTVLAFLPIPVVVLVLMLNSSPSSLPTITIEEAGIMEPSAPTVQSSRAVSLDGTMIGDSPSRPSEKVDGAGALVTDPHVPTTGFGLKPLTRRELVENAAVIIIPAILLTVEQAIRVAQVYYVPTPLEPLPWYMSKAAFWIVIFGLEAITILFLGLAVLPRRFTHLKAL</sequence>
<feature type="transmembrane region" description="Helical" evidence="1">
    <location>
        <begin position="76"/>
        <end position="97"/>
    </location>
</feature>
<accession>A0A0C2WBU9</accession>
<feature type="transmembrane region" description="Helical" evidence="1">
    <location>
        <begin position="117"/>
        <end position="138"/>
    </location>
</feature>
<dbReference type="Proteomes" id="UP000054097">
    <property type="component" value="Unassembled WGS sequence"/>
</dbReference>
<dbReference type="STRING" id="933852.A0A0C2WBU9"/>
<keyword evidence="1" id="KW-1133">Transmembrane helix</keyword>
<feature type="transmembrane region" description="Helical" evidence="1">
    <location>
        <begin position="298"/>
        <end position="320"/>
    </location>
</feature>
<dbReference type="PANTHER" id="PTHR35184">
    <property type="entry name" value="YALI0C10208P"/>
    <property type="match status" value="1"/>
</dbReference>
<gene>
    <name evidence="2" type="ORF">M408DRAFT_76728</name>
</gene>
<keyword evidence="3" id="KW-1185">Reference proteome</keyword>
<reference evidence="3" key="2">
    <citation type="submission" date="2015-01" db="EMBL/GenBank/DDBJ databases">
        <title>Evolutionary Origins and Diversification of the Mycorrhizal Mutualists.</title>
        <authorList>
            <consortium name="DOE Joint Genome Institute"/>
            <consortium name="Mycorrhizal Genomics Consortium"/>
            <person name="Kohler A."/>
            <person name="Kuo A."/>
            <person name="Nagy L.G."/>
            <person name="Floudas D."/>
            <person name="Copeland A."/>
            <person name="Barry K.W."/>
            <person name="Cichocki N."/>
            <person name="Veneault-Fourrey C."/>
            <person name="LaButti K."/>
            <person name="Lindquist E.A."/>
            <person name="Lipzen A."/>
            <person name="Lundell T."/>
            <person name="Morin E."/>
            <person name="Murat C."/>
            <person name="Riley R."/>
            <person name="Ohm R."/>
            <person name="Sun H."/>
            <person name="Tunlid A."/>
            <person name="Henrissat B."/>
            <person name="Grigoriev I.V."/>
            <person name="Hibbett D.S."/>
            <person name="Martin F."/>
        </authorList>
    </citation>
    <scope>NUCLEOTIDE SEQUENCE [LARGE SCALE GENOMIC DNA]</scope>
    <source>
        <strain evidence="3">MAFF 305830</strain>
    </source>
</reference>
<feature type="transmembrane region" description="Helical" evidence="1">
    <location>
        <begin position="256"/>
        <end position="278"/>
    </location>
</feature>
<organism evidence="2 3">
    <name type="scientific">Serendipita vermifera MAFF 305830</name>
    <dbReference type="NCBI Taxonomy" id="933852"/>
    <lineage>
        <taxon>Eukaryota</taxon>
        <taxon>Fungi</taxon>
        <taxon>Dikarya</taxon>
        <taxon>Basidiomycota</taxon>
        <taxon>Agaricomycotina</taxon>
        <taxon>Agaricomycetes</taxon>
        <taxon>Sebacinales</taxon>
        <taxon>Serendipitaceae</taxon>
        <taxon>Serendipita</taxon>
    </lineage>
</organism>
<dbReference type="AlphaFoldDB" id="A0A0C2WBU9"/>
<keyword evidence="1" id="KW-0472">Membrane</keyword>
<feature type="transmembrane region" description="Helical" evidence="1">
    <location>
        <begin position="158"/>
        <end position="180"/>
    </location>
</feature>
<evidence type="ECO:0000313" key="2">
    <source>
        <dbReference type="EMBL" id="KIM23918.1"/>
    </source>
</evidence>
<feature type="transmembrane region" description="Helical" evidence="1">
    <location>
        <begin position="45"/>
        <end position="64"/>
    </location>
</feature>
<name>A0A0C2WBU9_SERVB</name>
<reference evidence="2 3" key="1">
    <citation type="submission" date="2014-04" db="EMBL/GenBank/DDBJ databases">
        <authorList>
            <consortium name="DOE Joint Genome Institute"/>
            <person name="Kuo A."/>
            <person name="Zuccaro A."/>
            <person name="Kohler A."/>
            <person name="Nagy L.G."/>
            <person name="Floudas D."/>
            <person name="Copeland A."/>
            <person name="Barry K.W."/>
            <person name="Cichocki N."/>
            <person name="Veneault-Fourrey C."/>
            <person name="LaButti K."/>
            <person name="Lindquist E.A."/>
            <person name="Lipzen A."/>
            <person name="Lundell T."/>
            <person name="Morin E."/>
            <person name="Murat C."/>
            <person name="Sun H."/>
            <person name="Tunlid A."/>
            <person name="Henrissat B."/>
            <person name="Grigoriev I.V."/>
            <person name="Hibbett D.S."/>
            <person name="Martin F."/>
            <person name="Nordberg H.P."/>
            <person name="Cantor M.N."/>
            <person name="Hua S.X."/>
        </authorList>
    </citation>
    <scope>NUCLEOTIDE SEQUENCE [LARGE SCALE GENOMIC DNA]</scope>
    <source>
        <strain evidence="2 3">MAFF 305830</strain>
    </source>
</reference>
<dbReference type="PANTHER" id="PTHR35184:SF1">
    <property type="entry name" value="INTEGRAL MEMBRANE PROTEIN"/>
    <property type="match status" value="1"/>
</dbReference>
<dbReference type="EMBL" id="KN824330">
    <property type="protein sequence ID" value="KIM23918.1"/>
    <property type="molecule type" value="Genomic_DNA"/>
</dbReference>
<dbReference type="HOGENOM" id="CLU_067872_0_0_1"/>
<evidence type="ECO:0000256" key="1">
    <source>
        <dbReference type="SAM" id="Phobius"/>
    </source>
</evidence>